<dbReference type="Proteomes" id="UP000001194">
    <property type="component" value="Unassembled WGS sequence"/>
</dbReference>
<dbReference type="KEGG" id="lbc:LACBIDRAFT_302979"/>
<keyword evidence="2" id="KW-1185">Reference proteome</keyword>
<gene>
    <name evidence="1" type="ORF">LACBIDRAFT_302979</name>
</gene>
<accession>B0DIQ9</accession>
<dbReference type="AlphaFoldDB" id="B0DIQ9"/>
<reference evidence="1 2" key="1">
    <citation type="journal article" date="2008" name="Nature">
        <title>The genome of Laccaria bicolor provides insights into mycorrhizal symbiosis.</title>
        <authorList>
            <person name="Martin F."/>
            <person name="Aerts A."/>
            <person name="Ahren D."/>
            <person name="Brun A."/>
            <person name="Danchin E.G.J."/>
            <person name="Duchaussoy F."/>
            <person name="Gibon J."/>
            <person name="Kohler A."/>
            <person name="Lindquist E."/>
            <person name="Pereda V."/>
            <person name="Salamov A."/>
            <person name="Shapiro H.J."/>
            <person name="Wuyts J."/>
            <person name="Blaudez D."/>
            <person name="Buee M."/>
            <person name="Brokstein P."/>
            <person name="Canbaeck B."/>
            <person name="Cohen D."/>
            <person name="Courty P.E."/>
            <person name="Coutinho P.M."/>
            <person name="Delaruelle C."/>
            <person name="Detter J.C."/>
            <person name="Deveau A."/>
            <person name="DiFazio S."/>
            <person name="Duplessis S."/>
            <person name="Fraissinet-Tachet L."/>
            <person name="Lucic E."/>
            <person name="Frey-Klett P."/>
            <person name="Fourrey C."/>
            <person name="Feussner I."/>
            <person name="Gay G."/>
            <person name="Grimwood J."/>
            <person name="Hoegger P.J."/>
            <person name="Jain P."/>
            <person name="Kilaru S."/>
            <person name="Labbe J."/>
            <person name="Lin Y.C."/>
            <person name="Legue V."/>
            <person name="Le Tacon F."/>
            <person name="Marmeisse R."/>
            <person name="Melayah D."/>
            <person name="Montanini B."/>
            <person name="Muratet M."/>
            <person name="Nehls U."/>
            <person name="Niculita-Hirzel H."/>
            <person name="Oudot-Le Secq M.P."/>
            <person name="Peter M."/>
            <person name="Quesneville H."/>
            <person name="Rajashekar B."/>
            <person name="Reich M."/>
            <person name="Rouhier N."/>
            <person name="Schmutz J."/>
            <person name="Yin T."/>
            <person name="Chalot M."/>
            <person name="Henrissat B."/>
            <person name="Kuees U."/>
            <person name="Lucas S."/>
            <person name="Van de Peer Y."/>
            <person name="Podila G.K."/>
            <person name="Polle A."/>
            <person name="Pukkila P.J."/>
            <person name="Richardson P.M."/>
            <person name="Rouze P."/>
            <person name="Sanders I.R."/>
            <person name="Stajich J.E."/>
            <person name="Tunlid A."/>
            <person name="Tuskan G."/>
            <person name="Grigoriev I.V."/>
        </authorList>
    </citation>
    <scope>NUCLEOTIDE SEQUENCE [LARGE SCALE GENOMIC DNA]</scope>
    <source>
        <strain evidence="2">S238N-H82 / ATCC MYA-4686</strain>
    </source>
</reference>
<dbReference type="RefSeq" id="XP_001883833.1">
    <property type="nucleotide sequence ID" value="XM_001883798.1"/>
</dbReference>
<evidence type="ECO:0000313" key="1">
    <source>
        <dbReference type="EMBL" id="EDR05729.1"/>
    </source>
</evidence>
<name>B0DIQ9_LACBS</name>
<dbReference type="EMBL" id="DS547112">
    <property type="protein sequence ID" value="EDR05729.1"/>
    <property type="molecule type" value="Genomic_DNA"/>
</dbReference>
<dbReference type="InParanoid" id="B0DIQ9"/>
<protein>
    <submittedName>
        <fullName evidence="1">Predicted protein</fullName>
    </submittedName>
</protein>
<proteinExistence type="predicted"/>
<dbReference type="GeneID" id="6079345"/>
<organism evidence="2">
    <name type="scientific">Laccaria bicolor (strain S238N-H82 / ATCC MYA-4686)</name>
    <name type="common">Bicoloured deceiver</name>
    <name type="synonym">Laccaria laccata var. bicolor</name>
    <dbReference type="NCBI Taxonomy" id="486041"/>
    <lineage>
        <taxon>Eukaryota</taxon>
        <taxon>Fungi</taxon>
        <taxon>Dikarya</taxon>
        <taxon>Basidiomycota</taxon>
        <taxon>Agaricomycotina</taxon>
        <taxon>Agaricomycetes</taxon>
        <taxon>Agaricomycetidae</taxon>
        <taxon>Agaricales</taxon>
        <taxon>Agaricineae</taxon>
        <taxon>Hydnangiaceae</taxon>
        <taxon>Laccaria</taxon>
    </lineage>
</organism>
<evidence type="ECO:0000313" key="2">
    <source>
        <dbReference type="Proteomes" id="UP000001194"/>
    </source>
</evidence>
<dbReference type="HOGENOM" id="CLU_2158863_0_0_1"/>
<sequence>MEFRHSTWNPLELMGDGKDLRQDRRFREEELDGGDFCEIGLAVAVQVVHGIYDVEALVVREEDCVAQVAWVGHARESGVSATPFIFLSSRRPGQKHLPMPLSIPIMRTLVF</sequence>